<evidence type="ECO:0000313" key="2">
    <source>
        <dbReference type="Proteomes" id="UP000789920"/>
    </source>
</evidence>
<keyword evidence="2" id="KW-1185">Reference proteome</keyword>
<gene>
    <name evidence="1" type="ORF">RPERSI_LOCUS13365</name>
</gene>
<name>A0ACA9QCU8_9GLOM</name>
<dbReference type="Proteomes" id="UP000789920">
    <property type="component" value="Unassembled WGS sequence"/>
</dbReference>
<reference evidence="1" key="1">
    <citation type="submission" date="2021-06" db="EMBL/GenBank/DDBJ databases">
        <authorList>
            <person name="Kallberg Y."/>
            <person name="Tangrot J."/>
            <person name="Rosling A."/>
        </authorList>
    </citation>
    <scope>NUCLEOTIDE SEQUENCE</scope>
    <source>
        <strain evidence="1">MA461A</strain>
    </source>
</reference>
<comment type="caution">
    <text evidence="1">The sequence shown here is derived from an EMBL/GenBank/DDBJ whole genome shotgun (WGS) entry which is preliminary data.</text>
</comment>
<protein>
    <submittedName>
        <fullName evidence="1">33821_t:CDS:1</fullName>
    </submittedName>
</protein>
<sequence>NDYERIKTGDYNSFVGSLESLKDLTKLKKLYISNTDIAGDLRYLPEEVYCSSEGRPESKVKSVEEALKNFESFTFNEGKYTRKKQAYFFREDNFKNFLRRNATKTWFSRNTANARYKSRAGVCELHDYIDKYTVEVKGVLIDPGVKIDEMINQAQQMDMMVHMNAMVCNSIANIGNAFSGGISVSPAITAPSPKEVPKFASPEVQVSEPVDNLISDFSQQLTITPTDYEEKNEEGIERMEQEITKLEEEISKLKLEQKQKQQQTQIEIPPK</sequence>
<evidence type="ECO:0000313" key="1">
    <source>
        <dbReference type="EMBL" id="CAG8743129.1"/>
    </source>
</evidence>
<proteinExistence type="predicted"/>
<feature type="non-terminal residue" evidence="1">
    <location>
        <position position="1"/>
    </location>
</feature>
<dbReference type="EMBL" id="CAJVQC010029612">
    <property type="protein sequence ID" value="CAG8743129.1"/>
    <property type="molecule type" value="Genomic_DNA"/>
</dbReference>
<accession>A0ACA9QCU8</accession>
<organism evidence="1 2">
    <name type="scientific">Racocetra persica</name>
    <dbReference type="NCBI Taxonomy" id="160502"/>
    <lineage>
        <taxon>Eukaryota</taxon>
        <taxon>Fungi</taxon>
        <taxon>Fungi incertae sedis</taxon>
        <taxon>Mucoromycota</taxon>
        <taxon>Glomeromycotina</taxon>
        <taxon>Glomeromycetes</taxon>
        <taxon>Diversisporales</taxon>
        <taxon>Gigasporaceae</taxon>
        <taxon>Racocetra</taxon>
    </lineage>
</organism>